<protein>
    <submittedName>
        <fullName evidence="2">Uncharacterized protein</fullName>
    </submittedName>
</protein>
<dbReference type="EMBL" id="JAIWYP010000009">
    <property type="protein sequence ID" value="KAH3770063.1"/>
    <property type="molecule type" value="Genomic_DNA"/>
</dbReference>
<reference evidence="2" key="1">
    <citation type="journal article" date="2019" name="bioRxiv">
        <title>The Genome of the Zebra Mussel, Dreissena polymorpha: A Resource for Invasive Species Research.</title>
        <authorList>
            <person name="McCartney M.A."/>
            <person name="Auch B."/>
            <person name="Kono T."/>
            <person name="Mallez S."/>
            <person name="Zhang Y."/>
            <person name="Obille A."/>
            <person name="Becker A."/>
            <person name="Abrahante J.E."/>
            <person name="Garbe J."/>
            <person name="Badalamenti J.P."/>
            <person name="Herman A."/>
            <person name="Mangelson H."/>
            <person name="Liachko I."/>
            <person name="Sullivan S."/>
            <person name="Sone E.D."/>
            <person name="Koren S."/>
            <person name="Silverstein K.A.T."/>
            <person name="Beckman K.B."/>
            <person name="Gohl D.M."/>
        </authorList>
    </citation>
    <scope>NUCLEOTIDE SEQUENCE</scope>
    <source>
        <strain evidence="2">Duluth1</strain>
        <tissue evidence="2">Whole animal</tissue>
    </source>
</reference>
<organism evidence="2 3">
    <name type="scientific">Dreissena polymorpha</name>
    <name type="common">Zebra mussel</name>
    <name type="synonym">Mytilus polymorpha</name>
    <dbReference type="NCBI Taxonomy" id="45954"/>
    <lineage>
        <taxon>Eukaryota</taxon>
        <taxon>Metazoa</taxon>
        <taxon>Spiralia</taxon>
        <taxon>Lophotrochozoa</taxon>
        <taxon>Mollusca</taxon>
        <taxon>Bivalvia</taxon>
        <taxon>Autobranchia</taxon>
        <taxon>Heteroconchia</taxon>
        <taxon>Euheterodonta</taxon>
        <taxon>Imparidentia</taxon>
        <taxon>Neoheterodontei</taxon>
        <taxon>Myida</taxon>
        <taxon>Dreissenoidea</taxon>
        <taxon>Dreissenidae</taxon>
        <taxon>Dreissena</taxon>
    </lineage>
</organism>
<sequence>MCVPVYSQIKKNTFHDKDNAANKDAPVAEERNSNLRQDDSSFETLDAKDEKEALTDPIHNKVMVREYERYASFAKNENKMDSISFSTSRLAFTGFYYNLKKYYVANLQNETQTYLKQSRRIQLGNIYTAFIGTNHRRTTNKT</sequence>
<proteinExistence type="predicted"/>
<accession>A0A9D4DZ05</accession>
<comment type="caution">
    <text evidence="2">The sequence shown here is derived from an EMBL/GenBank/DDBJ whole genome shotgun (WGS) entry which is preliminary data.</text>
</comment>
<keyword evidence="3" id="KW-1185">Reference proteome</keyword>
<reference evidence="2" key="2">
    <citation type="submission" date="2020-11" db="EMBL/GenBank/DDBJ databases">
        <authorList>
            <person name="McCartney M.A."/>
            <person name="Auch B."/>
            <person name="Kono T."/>
            <person name="Mallez S."/>
            <person name="Becker A."/>
            <person name="Gohl D.M."/>
            <person name="Silverstein K.A.T."/>
            <person name="Koren S."/>
            <person name="Bechman K.B."/>
            <person name="Herman A."/>
            <person name="Abrahante J.E."/>
            <person name="Garbe J."/>
        </authorList>
    </citation>
    <scope>NUCLEOTIDE SEQUENCE</scope>
    <source>
        <strain evidence="2">Duluth1</strain>
        <tissue evidence="2">Whole animal</tissue>
    </source>
</reference>
<feature type="region of interest" description="Disordered" evidence="1">
    <location>
        <begin position="17"/>
        <end position="42"/>
    </location>
</feature>
<evidence type="ECO:0000313" key="2">
    <source>
        <dbReference type="EMBL" id="KAH3770063.1"/>
    </source>
</evidence>
<dbReference type="Proteomes" id="UP000828390">
    <property type="component" value="Unassembled WGS sequence"/>
</dbReference>
<name>A0A9D4DZ05_DREPO</name>
<dbReference type="AlphaFoldDB" id="A0A9D4DZ05"/>
<evidence type="ECO:0000256" key="1">
    <source>
        <dbReference type="SAM" id="MobiDB-lite"/>
    </source>
</evidence>
<gene>
    <name evidence="2" type="ORF">DPMN_171343</name>
</gene>
<evidence type="ECO:0000313" key="3">
    <source>
        <dbReference type="Proteomes" id="UP000828390"/>
    </source>
</evidence>